<reference evidence="2 3" key="1">
    <citation type="submission" date="2018-08" db="EMBL/GenBank/DDBJ databases">
        <title>A genome reference for cultivated species of the human gut microbiota.</title>
        <authorList>
            <person name="Zou Y."/>
            <person name="Xue W."/>
            <person name="Luo G."/>
        </authorList>
    </citation>
    <scope>NUCLEOTIDE SEQUENCE [LARGE SCALE GENOMIC DNA]</scope>
    <source>
        <strain evidence="2 3">AM27-17</strain>
    </source>
</reference>
<dbReference type="RefSeq" id="WP_118220887.1">
    <property type="nucleotide sequence ID" value="NZ_JADNIJ010000007.1"/>
</dbReference>
<dbReference type="Pfam" id="PF13304">
    <property type="entry name" value="AAA_21"/>
    <property type="match status" value="2"/>
</dbReference>
<dbReference type="PANTHER" id="PTHR40396">
    <property type="entry name" value="ATPASE-LIKE PROTEIN"/>
    <property type="match status" value="1"/>
</dbReference>
<keyword evidence="2" id="KW-0067">ATP-binding</keyword>
<proteinExistence type="predicted"/>
<sequence>MIAEFTVENFYSIRSTQKISFEPSSDSFMLDEYTYEVKDGVRLLKVGIIYGANASGKSNVLEAIDFFKMLVLRVPKGRNDTTRVVPFLLDETSKTKTTKMSMSFYVNQLKYILSFELDKKRIYSETLTVYESIRPTKLYSRSYDPYTDSSVIEFGINLKMAKKNQDTIAGNTINNCSVLAAFGNCNVGKTKLNDVYDYFAKQVKDVLAPGMLLSGYVKRHLDKDKDGNLKKFILNFLKDSDFNIEDVILHEEEELITPELEQLIQKAPIADDAKSEMLKKGKITNTELTFTHRTGNGLYELSEEYESNGTMRFLGMAIILNFLLKNNQFVPIDEVETSIHYELLSYFIKVFLANSNQTSQMLLTTHDINLLNEEFIRRDTIWFTDKDEQGETNVVRLSALGLHKNLSPYNAYKQGKLVKLPFLGSQYFDLND</sequence>
<dbReference type="AlphaFoldDB" id="A0A414LI72"/>
<name>A0A414LI72_9BACE</name>
<evidence type="ECO:0000313" key="3">
    <source>
        <dbReference type="Proteomes" id="UP000285650"/>
    </source>
</evidence>
<dbReference type="InterPro" id="IPR003959">
    <property type="entry name" value="ATPase_AAA_core"/>
</dbReference>
<evidence type="ECO:0000313" key="2">
    <source>
        <dbReference type="EMBL" id="RHE94339.1"/>
    </source>
</evidence>
<accession>A0A414LI72</accession>
<dbReference type="EMBL" id="QSKV01000002">
    <property type="protein sequence ID" value="RHE94339.1"/>
    <property type="molecule type" value="Genomic_DNA"/>
</dbReference>
<gene>
    <name evidence="2" type="ORF">DW712_03360</name>
</gene>
<comment type="caution">
    <text evidence="2">The sequence shown here is derived from an EMBL/GenBank/DDBJ whole genome shotgun (WGS) entry which is preliminary data.</text>
</comment>
<organism evidence="2 3">
    <name type="scientific">Bacteroides intestinalis</name>
    <dbReference type="NCBI Taxonomy" id="329854"/>
    <lineage>
        <taxon>Bacteria</taxon>
        <taxon>Pseudomonadati</taxon>
        <taxon>Bacteroidota</taxon>
        <taxon>Bacteroidia</taxon>
        <taxon>Bacteroidales</taxon>
        <taxon>Bacteroidaceae</taxon>
        <taxon>Bacteroides</taxon>
    </lineage>
</organism>
<evidence type="ECO:0000259" key="1">
    <source>
        <dbReference type="Pfam" id="PF13304"/>
    </source>
</evidence>
<dbReference type="GO" id="GO:0005524">
    <property type="term" value="F:ATP binding"/>
    <property type="evidence" value="ECO:0007669"/>
    <property type="project" value="UniProtKB-KW"/>
</dbReference>
<feature type="domain" description="ATPase AAA-type core" evidence="1">
    <location>
        <begin position="217"/>
        <end position="372"/>
    </location>
</feature>
<dbReference type="Proteomes" id="UP000285650">
    <property type="component" value="Unassembled WGS sequence"/>
</dbReference>
<keyword evidence="2" id="KW-0547">Nucleotide-binding</keyword>
<dbReference type="InterPro" id="IPR027417">
    <property type="entry name" value="P-loop_NTPase"/>
</dbReference>
<dbReference type="GO" id="GO:0016887">
    <property type="term" value="F:ATP hydrolysis activity"/>
    <property type="evidence" value="ECO:0007669"/>
    <property type="project" value="InterPro"/>
</dbReference>
<dbReference type="SUPFAM" id="SSF52540">
    <property type="entry name" value="P-loop containing nucleoside triphosphate hydrolases"/>
    <property type="match status" value="1"/>
</dbReference>
<dbReference type="Gene3D" id="3.40.50.300">
    <property type="entry name" value="P-loop containing nucleotide triphosphate hydrolases"/>
    <property type="match status" value="1"/>
</dbReference>
<protein>
    <submittedName>
        <fullName evidence="2">ATP-binding protein</fullName>
    </submittedName>
</protein>
<dbReference type="PANTHER" id="PTHR40396:SF1">
    <property type="entry name" value="ATPASE AAA-TYPE CORE DOMAIN-CONTAINING PROTEIN"/>
    <property type="match status" value="1"/>
</dbReference>
<feature type="domain" description="ATPase AAA-type core" evidence="1">
    <location>
        <begin position="48"/>
        <end position="148"/>
    </location>
</feature>